<dbReference type="RefSeq" id="WP_310063240.1">
    <property type="nucleotide sequence ID" value="NZ_JAVDVY010000002.1"/>
</dbReference>
<gene>
    <name evidence="3" type="ORF">J2X06_002731</name>
</gene>
<proteinExistence type="predicted"/>
<name>A0ABU1WD34_9GAMM</name>
<protein>
    <recommendedName>
        <fullName evidence="2">LssY-like C-terminal domain-containing protein</fullName>
    </recommendedName>
</protein>
<accession>A0ABU1WD34</accession>
<evidence type="ECO:0000256" key="1">
    <source>
        <dbReference type="SAM" id="SignalP"/>
    </source>
</evidence>
<feature type="domain" description="LssY-like C-terminal" evidence="2">
    <location>
        <begin position="260"/>
        <end position="370"/>
    </location>
</feature>
<keyword evidence="4" id="KW-1185">Reference proteome</keyword>
<dbReference type="Proteomes" id="UP001251524">
    <property type="component" value="Unassembled WGS sequence"/>
</dbReference>
<evidence type="ECO:0000313" key="3">
    <source>
        <dbReference type="EMBL" id="MDR7135522.1"/>
    </source>
</evidence>
<keyword evidence="1" id="KW-0732">Signal</keyword>
<dbReference type="Pfam" id="PF14067">
    <property type="entry name" value="LssY_C"/>
    <property type="match status" value="1"/>
</dbReference>
<dbReference type="EMBL" id="JAVDVY010000002">
    <property type="protein sequence ID" value="MDR7135522.1"/>
    <property type="molecule type" value="Genomic_DNA"/>
</dbReference>
<feature type="signal peptide" evidence="1">
    <location>
        <begin position="1"/>
        <end position="26"/>
    </location>
</feature>
<organism evidence="3 4">
    <name type="scientific">Lysobacter niastensis</name>
    <dbReference type="NCBI Taxonomy" id="380629"/>
    <lineage>
        <taxon>Bacteria</taxon>
        <taxon>Pseudomonadati</taxon>
        <taxon>Pseudomonadota</taxon>
        <taxon>Gammaproteobacteria</taxon>
        <taxon>Lysobacterales</taxon>
        <taxon>Lysobacteraceae</taxon>
        <taxon>Lysobacter</taxon>
    </lineage>
</organism>
<reference evidence="3 4" key="1">
    <citation type="submission" date="2023-07" db="EMBL/GenBank/DDBJ databases">
        <title>Sorghum-associated microbial communities from plants grown in Nebraska, USA.</title>
        <authorList>
            <person name="Schachtman D."/>
        </authorList>
    </citation>
    <scope>NUCLEOTIDE SEQUENCE [LARGE SCALE GENOMIC DNA]</scope>
    <source>
        <strain evidence="3 4">BE198</strain>
    </source>
</reference>
<feature type="chain" id="PRO_5047414980" description="LssY-like C-terminal domain-containing protein" evidence="1">
    <location>
        <begin position="27"/>
        <end position="412"/>
    </location>
</feature>
<sequence length="412" mass="44560">MSAWSLPHRVLAHAALSLALAGCATWQGPAGIDDSALRARATVATANGQDVRVGAVVVGEETSRKMFGPDIDKANVVPVWIEVENRSPQPLWLLRSGTDPDYFSPLEVAWSMHKTLAGATNASIDEHIQELAFDNPIPPGATHSGVIFINPQGGTTLVNIDLFGRKTLVPFSLFLHPDDHDGPPPLTFQHPQAQVTDYHDLDALRSALERLPCCATDASGSVQGDPLNVVFIGTMADLGAASIRRNYRRDARESDTAQRVFGREPDIVARKRAQTGAPATWVRLWATPMQFDGKPVFVAQVGRPVGGRFSSGNTAGVVLHGDVDETRNLLVQDMMYSGGLEKLGFVTGVGEAAEASPRSAFEGARYHTDGLRAVMFFAARPLSLSDVQILDWVPFLEQREAAARERGSDEHE</sequence>
<dbReference type="InterPro" id="IPR025902">
    <property type="entry name" value="LssY-like-C_dom"/>
</dbReference>
<comment type="caution">
    <text evidence="3">The sequence shown here is derived from an EMBL/GenBank/DDBJ whole genome shotgun (WGS) entry which is preliminary data.</text>
</comment>
<evidence type="ECO:0000313" key="4">
    <source>
        <dbReference type="Proteomes" id="UP001251524"/>
    </source>
</evidence>
<evidence type="ECO:0000259" key="2">
    <source>
        <dbReference type="Pfam" id="PF14067"/>
    </source>
</evidence>